<dbReference type="AlphaFoldDB" id="Q3ULU0"/>
<evidence type="ECO:0000313" key="2">
    <source>
        <dbReference type="EMBL" id="BAE26358.1"/>
    </source>
</evidence>
<sequence length="166" mass="18430">MCWGTHAHEIFTLLWQSDKLRQMSHLAPWHSHHKGRRTNCKCLLSQQKQPSRSEGHPFPHSGWPGDRAQGSSRSLAIQSRNGVFRLSRPLKSLPHPGTALPSTSIIIGVIILSNGPLEACAFPGCCAFSLMGFKNKQQKVAKVKQYLELAAVSKRAKRQKEQNGAT</sequence>
<organism evidence="2">
    <name type="scientific">Mus musculus</name>
    <name type="common">Mouse</name>
    <dbReference type="NCBI Taxonomy" id="10090"/>
    <lineage>
        <taxon>Eukaryota</taxon>
        <taxon>Metazoa</taxon>
        <taxon>Chordata</taxon>
        <taxon>Craniata</taxon>
        <taxon>Vertebrata</taxon>
        <taxon>Euteleostomi</taxon>
        <taxon>Mammalia</taxon>
        <taxon>Eutheria</taxon>
        <taxon>Euarchontoglires</taxon>
        <taxon>Glires</taxon>
        <taxon>Rodentia</taxon>
        <taxon>Myomorpha</taxon>
        <taxon>Muroidea</taxon>
        <taxon>Muridae</taxon>
        <taxon>Murinae</taxon>
        <taxon>Mus</taxon>
        <taxon>Mus</taxon>
    </lineage>
</organism>
<reference evidence="2" key="6">
    <citation type="submission" date="2004-03" db="EMBL/GenBank/DDBJ databases">
        <authorList>
            <person name="Arakawa T."/>
            <person name="Carninci P."/>
            <person name="Fukuda S."/>
            <person name="Hashizume W."/>
            <person name="Hayashida K."/>
            <person name="Hori F."/>
            <person name="Iida J."/>
            <person name="Imamura K."/>
            <person name="Imotani K."/>
            <person name="Itoh M."/>
            <person name="Kanagawa S."/>
            <person name="Kawai J."/>
            <person name="Kojima M."/>
            <person name="Konno H."/>
            <person name="Murata M."/>
            <person name="Nakamura M."/>
            <person name="Ninomiya N."/>
            <person name="Nishiyori H."/>
            <person name="Nomura K."/>
            <person name="Ohno M."/>
            <person name="Sakazume N."/>
            <person name="Sano H."/>
            <person name="Sasaki D."/>
            <person name="Shibata K."/>
            <person name="Shiraki T."/>
            <person name="Tagami M."/>
            <person name="Tagami Y."/>
            <person name="Waki K."/>
            <person name="Watahiki A."/>
            <person name="Muramatsu M."/>
            <person name="Hayashizaki Y."/>
        </authorList>
    </citation>
    <scope>NUCLEOTIDE SEQUENCE</scope>
    <source>
        <tissue evidence="2">Mammary gland</tissue>
    </source>
</reference>
<accession>Q3ULU0</accession>
<evidence type="ECO:0000256" key="1">
    <source>
        <dbReference type="SAM" id="MobiDB-lite"/>
    </source>
</evidence>
<protein>
    <submittedName>
        <fullName evidence="2">Uncharacterized protein</fullName>
    </submittedName>
</protein>
<reference evidence="2" key="4">
    <citation type="journal article" date="2001" name="Nature">
        <title>Functional annotation of a full-length mouse cDNA collection.</title>
        <authorList>
            <consortium name="The RIKEN Genome Exploration Research Group Phase II Team and the FANTOM Consortium"/>
        </authorList>
    </citation>
    <scope>NUCLEOTIDE SEQUENCE</scope>
    <source>
        <tissue evidence="2">Mammary gland</tissue>
    </source>
</reference>
<name>Q3ULU0_MOUSE</name>
<reference evidence="2" key="3">
    <citation type="journal article" date="2000" name="Genome Res.">
        <title>RIKEN integrated sequence analysis (RISA) system--384-format sequencing pipeline with 384 multicapillary sequencer.</title>
        <authorList>
            <person name="Shibata K."/>
            <person name="Itoh M."/>
            <person name="Aizawa K."/>
            <person name="Nagaoka S."/>
            <person name="Sasaki N."/>
            <person name="Carninci P."/>
            <person name="Konno H."/>
            <person name="Akiyama J."/>
            <person name="Nishi K."/>
            <person name="Kitsunai T."/>
            <person name="Tashiro H."/>
            <person name="Itoh M."/>
            <person name="Sumi N."/>
            <person name="Ishii Y."/>
            <person name="Nakamura S."/>
            <person name="Hazama M."/>
            <person name="Nishine T."/>
            <person name="Harada A."/>
            <person name="Yamamoto R."/>
            <person name="Matsumoto H."/>
            <person name="Sakaguchi S."/>
            <person name="Ikegami T."/>
            <person name="Kashiwagi K."/>
            <person name="Fujiwake S."/>
            <person name="Inoue K."/>
            <person name="Togawa Y."/>
            <person name="Izawa M."/>
            <person name="Ohara E."/>
            <person name="Watahiki M."/>
            <person name="Yoneda Y."/>
            <person name="Ishikawa T."/>
            <person name="Ozawa K."/>
            <person name="Tanaka T."/>
            <person name="Matsuura S."/>
            <person name="Kawai J."/>
            <person name="Okazaki Y."/>
            <person name="Muramatsu M."/>
            <person name="Inoue Y."/>
            <person name="Kira A."/>
            <person name="Hayashizaki Y."/>
        </authorList>
    </citation>
    <scope>NUCLEOTIDE SEQUENCE</scope>
    <source>
        <tissue evidence="2">Mammary gland</tissue>
    </source>
</reference>
<feature type="region of interest" description="Disordered" evidence="1">
    <location>
        <begin position="44"/>
        <end position="74"/>
    </location>
</feature>
<reference evidence="2" key="5">
    <citation type="journal article" date="2002" name="Nature">
        <title>Analysis of the mouse transcriptome based on functional annotation of 60,770 full-length cDNAs.</title>
        <authorList>
            <consortium name="The FANTOM Consortium and the RIKEN Genome Exploration Research Group Phase I and II Team"/>
        </authorList>
    </citation>
    <scope>NUCLEOTIDE SEQUENCE</scope>
    <source>
        <tissue evidence="2">Mammary gland</tissue>
    </source>
</reference>
<reference evidence="2" key="1">
    <citation type="journal article" date="1999" name="Methods Enzymol.">
        <title>High-efficiency full-length cDNA cloning.</title>
        <authorList>
            <person name="Carninci P."/>
            <person name="Hayashizaki Y."/>
        </authorList>
    </citation>
    <scope>NUCLEOTIDE SEQUENCE</scope>
    <source>
        <tissue evidence="2">Mammary gland</tissue>
    </source>
</reference>
<dbReference type="AGR" id="MGI:3588242"/>
<proteinExistence type="evidence at transcript level"/>
<gene>
    <name evidence="3" type="primary">G930045G22Rik</name>
</gene>
<reference evidence="2" key="2">
    <citation type="journal article" date="2000" name="Genome Res.">
        <title>Normalization and subtraction of cap-trapper-selected cDNAs to prepare full-length cDNA libraries for rapid discovery of new genes.</title>
        <authorList>
            <person name="Carninci P."/>
            <person name="Shibata Y."/>
            <person name="Hayatsu N."/>
            <person name="Sugahara Y."/>
            <person name="Shibata K."/>
            <person name="Itoh M."/>
            <person name="Konno H."/>
            <person name="Okazaki Y."/>
            <person name="Muramatsu M."/>
            <person name="Hayashizaki Y."/>
        </authorList>
    </citation>
    <scope>NUCLEOTIDE SEQUENCE</scope>
    <source>
        <tissue evidence="2">Mammary gland</tissue>
    </source>
</reference>
<dbReference type="EMBL" id="AK145307">
    <property type="protein sequence ID" value="BAE26358.1"/>
    <property type="molecule type" value="mRNA"/>
</dbReference>
<reference evidence="2" key="8">
    <citation type="journal article" date="2005" name="Science">
        <title>Antisense Transcription in the Mammalian Transcriptome.</title>
        <authorList>
            <consortium name="RIKEN Genome Exploration Research Group and Genome Science Group (Genome Network Project Core Group) and the FANTOM Consortium"/>
        </authorList>
    </citation>
    <scope>NUCLEOTIDE SEQUENCE</scope>
    <source>
        <tissue evidence="2">Mammary gland</tissue>
    </source>
</reference>
<reference evidence="2" key="7">
    <citation type="journal article" date="2005" name="Science">
        <title>The Transcriptional Landscape of the Mammalian Genome.</title>
        <authorList>
            <consortium name="The FANTOM Consortium"/>
            <consortium name="Riken Genome Exploration Research Group and Genome Science Group (Genome Network Project Core Group)"/>
        </authorList>
    </citation>
    <scope>NUCLEOTIDE SEQUENCE</scope>
    <source>
        <tissue evidence="2">Mammary gland</tissue>
    </source>
</reference>
<dbReference type="MGI" id="MGI:3588242">
    <property type="gene designation" value="G930045G22Rik"/>
</dbReference>
<evidence type="ECO:0000313" key="3">
    <source>
        <dbReference type="MGI" id="MGI:3588242"/>
    </source>
</evidence>